<keyword evidence="1" id="KW-0472">Membrane</keyword>
<dbReference type="EMBL" id="MN739904">
    <property type="protein sequence ID" value="QHT76853.1"/>
    <property type="molecule type" value="Genomic_DNA"/>
</dbReference>
<organism evidence="2">
    <name type="scientific">viral metagenome</name>
    <dbReference type="NCBI Taxonomy" id="1070528"/>
    <lineage>
        <taxon>unclassified sequences</taxon>
        <taxon>metagenomes</taxon>
        <taxon>organismal metagenomes</taxon>
    </lineage>
</organism>
<feature type="transmembrane region" description="Helical" evidence="1">
    <location>
        <begin position="379"/>
        <end position="400"/>
    </location>
</feature>
<sequence length="430" mass="51139">MSSVLIFSSDIKDATDLPSQLNYDIKDLIQCISDNNKKYLLLSLLKINIKIEIYHEYTSYSKSLRGGMIKDINFLINLLLRSYDDSMNIYPKNLNIIHFIIFNKINIYEVLYLLIKIYYMKSVILIQQDYPSNKIECLEIYKKASYRFSDIPNGDTNELLDNIRKSYDNTNINILFNHNYTDLLFNGLNISNEISILTDKINNLQIQTDNYYKLNEECHFNKQKIINDINHQLNIHYNENNINKNEIMNEISIFTDKINNLQIQTDNYYKLNEECNFNKQKIINDINHQLNIHYNENNINKNEIMNEISILIDKINEKIILIKNEIINDVKQVNIQNNNKLISDITILTTKITQLEIKNNYYYNKINVLENNTYTLNKILSIIIIIYFLIIFIISTFLIFNYNNIIDIIYYYNNHIYIDNNPIVKLQLLN</sequence>
<keyword evidence="1" id="KW-0812">Transmembrane</keyword>
<name>A0A6C0HA32_9ZZZZ</name>
<keyword evidence="1" id="KW-1133">Transmembrane helix</keyword>
<protein>
    <submittedName>
        <fullName evidence="2">Uncharacterized protein</fullName>
    </submittedName>
</protein>
<dbReference type="AlphaFoldDB" id="A0A6C0HA32"/>
<evidence type="ECO:0000313" key="2">
    <source>
        <dbReference type="EMBL" id="QHT76853.1"/>
    </source>
</evidence>
<accession>A0A6C0HA32</accession>
<evidence type="ECO:0000256" key="1">
    <source>
        <dbReference type="SAM" id="Phobius"/>
    </source>
</evidence>
<reference evidence="2" key="1">
    <citation type="journal article" date="2020" name="Nature">
        <title>Giant virus diversity and host interactions through global metagenomics.</title>
        <authorList>
            <person name="Schulz F."/>
            <person name="Roux S."/>
            <person name="Paez-Espino D."/>
            <person name="Jungbluth S."/>
            <person name="Walsh D.A."/>
            <person name="Denef V.J."/>
            <person name="McMahon K.D."/>
            <person name="Konstantinidis K.T."/>
            <person name="Eloe-Fadrosh E.A."/>
            <person name="Kyrpides N.C."/>
            <person name="Woyke T."/>
        </authorList>
    </citation>
    <scope>NUCLEOTIDE SEQUENCE</scope>
    <source>
        <strain evidence="2">GVMAG-M-3300023179-82</strain>
    </source>
</reference>
<proteinExistence type="predicted"/>